<feature type="region of interest" description="Disordered" evidence="1">
    <location>
        <begin position="1"/>
        <end position="25"/>
    </location>
</feature>
<evidence type="ECO:0000313" key="3">
    <source>
        <dbReference type="Proteomes" id="UP000593579"/>
    </source>
</evidence>
<keyword evidence="3" id="KW-1185">Reference proteome</keyword>
<name>A0A7J9BH95_GOSGO</name>
<dbReference type="AlphaFoldDB" id="A0A7J9BH95"/>
<accession>A0A7J9BH95</accession>
<protein>
    <submittedName>
        <fullName evidence="2">Uncharacterized protein</fullName>
    </submittedName>
</protein>
<comment type="caution">
    <text evidence="2">The sequence shown here is derived from an EMBL/GenBank/DDBJ whole genome shotgun (WGS) entry which is preliminary data.</text>
</comment>
<gene>
    <name evidence="2" type="ORF">Gogos_019366</name>
</gene>
<reference evidence="2 3" key="1">
    <citation type="journal article" date="2019" name="Genome Biol. Evol.">
        <title>Insights into the evolution of the New World diploid cottons (Gossypium, subgenus Houzingenia) based on genome sequencing.</title>
        <authorList>
            <person name="Grover C.E."/>
            <person name="Arick M.A. 2nd"/>
            <person name="Thrash A."/>
            <person name="Conover J.L."/>
            <person name="Sanders W.S."/>
            <person name="Peterson D.G."/>
            <person name="Frelichowski J.E."/>
            <person name="Scheffler J.A."/>
            <person name="Scheffler B.E."/>
            <person name="Wendel J.F."/>
        </authorList>
    </citation>
    <scope>NUCLEOTIDE SEQUENCE [LARGE SCALE GENOMIC DNA]</scope>
    <source>
        <strain evidence="2">5</strain>
        <tissue evidence="2">Leaf</tissue>
    </source>
</reference>
<organism evidence="2 3">
    <name type="scientific">Gossypium gossypioides</name>
    <name type="common">Mexican cotton</name>
    <name type="synonym">Selera gossypioides</name>
    <dbReference type="NCBI Taxonomy" id="34282"/>
    <lineage>
        <taxon>Eukaryota</taxon>
        <taxon>Viridiplantae</taxon>
        <taxon>Streptophyta</taxon>
        <taxon>Embryophyta</taxon>
        <taxon>Tracheophyta</taxon>
        <taxon>Spermatophyta</taxon>
        <taxon>Magnoliopsida</taxon>
        <taxon>eudicotyledons</taxon>
        <taxon>Gunneridae</taxon>
        <taxon>Pentapetalae</taxon>
        <taxon>rosids</taxon>
        <taxon>malvids</taxon>
        <taxon>Malvales</taxon>
        <taxon>Malvaceae</taxon>
        <taxon>Malvoideae</taxon>
        <taxon>Gossypium</taxon>
    </lineage>
</organism>
<proteinExistence type="predicted"/>
<evidence type="ECO:0000313" key="2">
    <source>
        <dbReference type="EMBL" id="MBA0735525.1"/>
    </source>
</evidence>
<dbReference type="Proteomes" id="UP000593579">
    <property type="component" value="Unassembled WGS sequence"/>
</dbReference>
<dbReference type="OrthoDB" id="1704285at2759"/>
<sequence length="86" mass="10123">MSHKRPQEDSTKGRPSEAFTPDQDKRRRVANLFVNDGSVVQEVMKLQSVQHLLEPVLEPLIRRVVKEEVEVALRKHLNNMKRYKFN</sequence>
<evidence type="ECO:0000256" key="1">
    <source>
        <dbReference type="SAM" id="MobiDB-lite"/>
    </source>
</evidence>
<feature type="compositionally biased region" description="Basic and acidic residues" evidence="1">
    <location>
        <begin position="1"/>
        <end position="15"/>
    </location>
</feature>
<dbReference type="EMBL" id="JABEZY010000003">
    <property type="protein sequence ID" value="MBA0735525.1"/>
    <property type="molecule type" value="Genomic_DNA"/>
</dbReference>